<dbReference type="GO" id="GO:0106300">
    <property type="term" value="P:protein-DNA covalent cross-linking repair"/>
    <property type="evidence" value="ECO:0007669"/>
    <property type="project" value="InterPro"/>
</dbReference>
<dbReference type="Pfam" id="PF02586">
    <property type="entry name" value="SRAP"/>
    <property type="match status" value="1"/>
</dbReference>
<dbReference type="AlphaFoldDB" id="A0A9P3LHY6"/>
<dbReference type="InterPro" id="IPR003738">
    <property type="entry name" value="SRAP"/>
</dbReference>
<proteinExistence type="predicted"/>
<gene>
    <name evidence="1" type="ORF">PsYK624_120050</name>
</gene>
<sequence>MPHPHLKLVLDHDIDDVVDWVELEYEIEIARSSGNKHTFTKSYNLRQDSVVPVIYRRTPTNPAPVVDAMQWRLIPREWFMDQNRNYAITKVETIVKSDFYKLRARHRCAAICQGFYVWRNKGQTP</sequence>
<dbReference type="EMBL" id="BPQB01000052">
    <property type="protein sequence ID" value="GJE95815.1"/>
    <property type="molecule type" value="Genomic_DNA"/>
</dbReference>
<dbReference type="Proteomes" id="UP000703269">
    <property type="component" value="Unassembled WGS sequence"/>
</dbReference>
<reference evidence="1 2" key="1">
    <citation type="submission" date="2021-08" db="EMBL/GenBank/DDBJ databases">
        <title>Draft Genome Sequence of Phanerochaete sordida strain YK-624.</title>
        <authorList>
            <person name="Mori T."/>
            <person name="Dohra H."/>
            <person name="Suzuki T."/>
            <person name="Kawagishi H."/>
            <person name="Hirai H."/>
        </authorList>
    </citation>
    <scope>NUCLEOTIDE SEQUENCE [LARGE SCALE GENOMIC DNA]</scope>
    <source>
        <strain evidence="1 2">YK-624</strain>
    </source>
</reference>
<organism evidence="1 2">
    <name type="scientific">Phanerochaete sordida</name>
    <dbReference type="NCBI Taxonomy" id="48140"/>
    <lineage>
        <taxon>Eukaryota</taxon>
        <taxon>Fungi</taxon>
        <taxon>Dikarya</taxon>
        <taxon>Basidiomycota</taxon>
        <taxon>Agaricomycotina</taxon>
        <taxon>Agaricomycetes</taxon>
        <taxon>Polyporales</taxon>
        <taxon>Phanerochaetaceae</taxon>
        <taxon>Phanerochaete</taxon>
    </lineage>
</organism>
<dbReference type="InterPro" id="IPR036590">
    <property type="entry name" value="SRAP-like"/>
</dbReference>
<dbReference type="GO" id="GO:0003697">
    <property type="term" value="F:single-stranded DNA binding"/>
    <property type="evidence" value="ECO:0007669"/>
    <property type="project" value="InterPro"/>
</dbReference>
<keyword evidence="2" id="KW-1185">Reference proteome</keyword>
<evidence type="ECO:0000313" key="1">
    <source>
        <dbReference type="EMBL" id="GJE95815.1"/>
    </source>
</evidence>
<accession>A0A9P3LHY6</accession>
<evidence type="ECO:0000313" key="2">
    <source>
        <dbReference type="Proteomes" id="UP000703269"/>
    </source>
</evidence>
<dbReference type="SUPFAM" id="SSF143081">
    <property type="entry name" value="BB1717-like"/>
    <property type="match status" value="1"/>
</dbReference>
<dbReference type="Gene3D" id="3.90.1680.10">
    <property type="entry name" value="SOS response associated peptidase-like"/>
    <property type="match status" value="1"/>
</dbReference>
<comment type="caution">
    <text evidence="1">The sequence shown here is derived from an EMBL/GenBank/DDBJ whole genome shotgun (WGS) entry which is preliminary data.</text>
</comment>
<protein>
    <submittedName>
        <fullName evidence="1">Uncharacterized protein</fullName>
    </submittedName>
</protein>
<name>A0A9P3LHY6_9APHY</name>